<dbReference type="KEGG" id="cee:CENDO_02720"/>
<dbReference type="EC" id="1.1.1.60" evidence="7"/>
<keyword evidence="8" id="KW-1185">Reference proteome</keyword>
<accession>A0A4P7QDY4</accession>
<gene>
    <name evidence="7" type="primary">garR2</name>
    <name evidence="7" type="ORF">CENDO_02720</name>
</gene>
<comment type="similarity">
    <text evidence="1">Belongs to the HIBADH-related family.</text>
</comment>
<evidence type="ECO:0000313" key="7">
    <source>
        <dbReference type="EMBL" id="QCB27842.1"/>
    </source>
</evidence>
<proteinExistence type="inferred from homology"/>
<dbReference type="PIRSF" id="PIRSF000103">
    <property type="entry name" value="HIBADH"/>
    <property type="match status" value="1"/>
</dbReference>
<dbReference type="Proteomes" id="UP000296352">
    <property type="component" value="Chromosome"/>
</dbReference>
<dbReference type="InterPro" id="IPR008927">
    <property type="entry name" value="6-PGluconate_DH-like_C_sf"/>
</dbReference>
<dbReference type="PANTHER" id="PTHR43060:SF15">
    <property type="entry name" value="3-HYDROXYISOBUTYRATE DEHYDROGENASE-LIKE 1, MITOCHONDRIAL-RELATED"/>
    <property type="match status" value="1"/>
</dbReference>
<evidence type="ECO:0000313" key="8">
    <source>
        <dbReference type="Proteomes" id="UP000296352"/>
    </source>
</evidence>
<evidence type="ECO:0000256" key="3">
    <source>
        <dbReference type="ARBA" id="ARBA00023027"/>
    </source>
</evidence>
<evidence type="ECO:0000256" key="1">
    <source>
        <dbReference type="ARBA" id="ARBA00009080"/>
    </source>
</evidence>
<evidence type="ECO:0000256" key="4">
    <source>
        <dbReference type="PIRSR" id="PIRSR000103-1"/>
    </source>
</evidence>
<dbReference type="Gene3D" id="1.10.1040.10">
    <property type="entry name" value="N-(1-d-carboxylethyl)-l-norvaline Dehydrogenase, domain 2"/>
    <property type="match status" value="1"/>
</dbReference>
<dbReference type="EMBL" id="CP039247">
    <property type="protein sequence ID" value="QCB27842.1"/>
    <property type="molecule type" value="Genomic_DNA"/>
</dbReference>
<dbReference type="SUPFAM" id="SSF48179">
    <property type="entry name" value="6-phosphogluconate dehydrogenase C-terminal domain-like"/>
    <property type="match status" value="1"/>
</dbReference>
<dbReference type="InterPro" id="IPR029154">
    <property type="entry name" value="HIBADH-like_NADP-bd"/>
</dbReference>
<protein>
    <submittedName>
        <fullName evidence="7">2-hydroxy-3-oxopropionate reductase</fullName>
        <ecNumber evidence="7">1.1.1.60</ecNumber>
    </submittedName>
</protein>
<dbReference type="InterPro" id="IPR006115">
    <property type="entry name" value="6PGDH_NADP-bd"/>
</dbReference>
<dbReference type="PROSITE" id="PS00895">
    <property type="entry name" value="3_HYDROXYISOBUT_DH"/>
    <property type="match status" value="1"/>
</dbReference>
<dbReference type="InterPro" id="IPR013328">
    <property type="entry name" value="6PGD_dom2"/>
</dbReference>
<dbReference type="InterPro" id="IPR002204">
    <property type="entry name" value="3-OH-isobutyrate_DH-rel_CS"/>
</dbReference>
<feature type="domain" description="6-phosphogluconate dehydrogenase NADP-binding" evidence="5">
    <location>
        <begin position="5"/>
        <end position="162"/>
    </location>
</feature>
<organism evidence="7 8">
    <name type="scientific">Corynebacterium endometrii</name>
    <dbReference type="NCBI Taxonomy" id="2488819"/>
    <lineage>
        <taxon>Bacteria</taxon>
        <taxon>Bacillati</taxon>
        <taxon>Actinomycetota</taxon>
        <taxon>Actinomycetes</taxon>
        <taxon>Mycobacteriales</taxon>
        <taxon>Corynebacteriaceae</taxon>
        <taxon>Corynebacterium</taxon>
    </lineage>
</organism>
<dbReference type="InterPro" id="IPR015815">
    <property type="entry name" value="HIBADH-related"/>
</dbReference>
<dbReference type="Pfam" id="PF03446">
    <property type="entry name" value="NAD_binding_2"/>
    <property type="match status" value="1"/>
</dbReference>
<keyword evidence="2 7" id="KW-0560">Oxidoreductase</keyword>
<dbReference type="PANTHER" id="PTHR43060">
    <property type="entry name" value="3-HYDROXYISOBUTYRATE DEHYDROGENASE-LIKE 1, MITOCHONDRIAL-RELATED"/>
    <property type="match status" value="1"/>
</dbReference>
<dbReference type="GO" id="GO:0016054">
    <property type="term" value="P:organic acid catabolic process"/>
    <property type="evidence" value="ECO:0007669"/>
    <property type="project" value="UniProtKB-ARBA"/>
</dbReference>
<feature type="active site" evidence="4">
    <location>
        <position position="172"/>
    </location>
</feature>
<dbReference type="Pfam" id="PF14833">
    <property type="entry name" value="NAD_binding_11"/>
    <property type="match status" value="1"/>
</dbReference>
<reference evidence="7 8" key="1">
    <citation type="submission" date="2019-04" db="EMBL/GenBank/DDBJ databases">
        <title>Corynebacterium endometrii sp. nov., isolated from the uterus of a cow with endometritis.</title>
        <authorList>
            <person name="Ballas P."/>
            <person name="Ruckert C."/>
            <person name="Wagener K."/>
            <person name="Drillich M."/>
            <person name="Kaempfer P."/>
            <person name="Busse H.-J."/>
            <person name="Ehling-Schulz M."/>
        </authorList>
    </citation>
    <scope>NUCLEOTIDE SEQUENCE [LARGE SCALE GENOMIC DNA]</scope>
    <source>
        <strain evidence="7 8">LMM-1653</strain>
    </source>
</reference>
<dbReference type="GO" id="GO:0050661">
    <property type="term" value="F:NADP binding"/>
    <property type="evidence" value="ECO:0007669"/>
    <property type="project" value="InterPro"/>
</dbReference>
<name>A0A4P7QDY4_9CORY</name>
<dbReference type="InterPro" id="IPR036291">
    <property type="entry name" value="NAD(P)-bd_dom_sf"/>
</dbReference>
<evidence type="ECO:0000259" key="6">
    <source>
        <dbReference type="Pfam" id="PF14833"/>
    </source>
</evidence>
<feature type="domain" description="3-hydroxyisobutyrate dehydrogenase-like NAD-binding" evidence="6">
    <location>
        <begin position="166"/>
        <end position="289"/>
    </location>
</feature>
<evidence type="ECO:0000259" key="5">
    <source>
        <dbReference type="Pfam" id="PF03446"/>
    </source>
</evidence>
<keyword evidence="3" id="KW-0520">NAD</keyword>
<dbReference type="SUPFAM" id="SSF51735">
    <property type="entry name" value="NAD(P)-binding Rossmann-fold domains"/>
    <property type="match status" value="1"/>
</dbReference>
<evidence type="ECO:0000256" key="2">
    <source>
        <dbReference type="ARBA" id="ARBA00023002"/>
    </source>
</evidence>
<dbReference type="GO" id="GO:0051287">
    <property type="term" value="F:NAD binding"/>
    <property type="evidence" value="ECO:0007669"/>
    <property type="project" value="InterPro"/>
</dbReference>
<dbReference type="GO" id="GO:0008679">
    <property type="term" value="F:2-hydroxy-3-oxopropionate reductase activity"/>
    <property type="evidence" value="ECO:0007669"/>
    <property type="project" value="UniProtKB-EC"/>
</dbReference>
<dbReference type="AlphaFoldDB" id="A0A4P7QDY4"/>
<dbReference type="OrthoDB" id="3185659at2"/>
<sequence precursor="true">MTKTVTVVGLGAMGLPMATHLASAFNVRGVDISEERLALAKDAGVECYSSAADAANGADVVLLAVRNQEQLADVLFGEQGIASRMLPGSVVLLTSTVGGAAVADAAAQLQAAGLHLVDAPVSGGPARAGDGTLLVTVGATGAAVDACRDVLEHMAGNLVIVGDEPGKGQAMKTVNQLLCGVHIAAAGEALALADSFGLDLEATLDALMSGAAASFMLGDRGPRMLEAYSERGPEVRSRLDIFVKDMGIVTEAARAANLPVPVAAAAQNQYLTGLGLGQGAEDDSTIIRVVNPKKVT</sequence>
<dbReference type="RefSeq" id="WP_136140657.1">
    <property type="nucleotide sequence ID" value="NZ_CP039247.1"/>
</dbReference>
<dbReference type="Gene3D" id="3.40.50.720">
    <property type="entry name" value="NAD(P)-binding Rossmann-like Domain"/>
    <property type="match status" value="1"/>
</dbReference>